<gene>
    <name evidence="3" type="ORF">GA0061098_103469</name>
</gene>
<organism evidence="3 4">
    <name type="scientific">Bradyrhizobium shewense</name>
    <dbReference type="NCBI Taxonomy" id="1761772"/>
    <lineage>
        <taxon>Bacteria</taxon>
        <taxon>Pseudomonadati</taxon>
        <taxon>Pseudomonadota</taxon>
        <taxon>Alphaproteobacteria</taxon>
        <taxon>Hyphomicrobiales</taxon>
        <taxon>Nitrobacteraceae</taxon>
        <taxon>Bradyrhizobium</taxon>
    </lineage>
</organism>
<dbReference type="EMBL" id="FMAI01000034">
    <property type="protein sequence ID" value="SCB55094.1"/>
    <property type="molecule type" value="Genomic_DNA"/>
</dbReference>
<feature type="compositionally biased region" description="Basic and acidic residues" evidence="1">
    <location>
        <begin position="88"/>
        <end position="101"/>
    </location>
</feature>
<sequence>MTTILVLLGSAIIGLGTGLFFRVWAMVLVSPATAVLAAVVLQASGFGFFAGVSVVIGSVLVGQIAYLLAAFCLLKGDISLQDEADSDPGEHRHQDVRDKHQ</sequence>
<proteinExistence type="predicted"/>
<feature type="region of interest" description="Disordered" evidence="1">
    <location>
        <begin position="82"/>
        <end position="101"/>
    </location>
</feature>
<evidence type="ECO:0000313" key="3">
    <source>
        <dbReference type="EMBL" id="SCB55094.1"/>
    </source>
</evidence>
<protein>
    <submittedName>
        <fullName evidence="3">Uncharacterized protein</fullName>
    </submittedName>
</protein>
<name>A0A1C3XSX5_9BRAD</name>
<evidence type="ECO:0000256" key="2">
    <source>
        <dbReference type="SAM" id="Phobius"/>
    </source>
</evidence>
<evidence type="ECO:0000256" key="1">
    <source>
        <dbReference type="SAM" id="MobiDB-lite"/>
    </source>
</evidence>
<dbReference type="Proteomes" id="UP000199184">
    <property type="component" value="Unassembled WGS sequence"/>
</dbReference>
<keyword evidence="4" id="KW-1185">Reference proteome</keyword>
<keyword evidence="2" id="KW-0472">Membrane</keyword>
<keyword evidence="2" id="KW-1133">Transmembrane helix</keyword>
<reference evidence="4" key="1">
    <citation type="submission" date="2016-08" db="EMBL/GenBank/DDBJ databases">
        <authorList>
            <person name="Varghese N."/>
            <person name="Submissions Spin"/>
        </authorList>
    </citation>
    <scope>NUCLEOTIDE SEQUENCE [LARGE SCALE GENOMIC DNA]</scope>
    <source>
        <strain evidence="4">ERR11</strain>
    </source>
</reference>
<keyword evidence="2" id="KW-0812">Transmembrane</keyword>
<feature type="transmembrane region" description="Helical" evidence="2">
    <location>
        <begin position="47"/>
        <end position="74"/>
    </location>
</feature>
<evidence type="ECO:0000313" key="4">
    <source>
        <dbReference type="Proteomes" id="UP000199184"/>
    </source>
</evidence>
<dbReference type="AlphaFoldDB" id="A0A1C3XSX5"/>
<accession>A0A1C3XSX5</accession>